<organism evidence="4 5">
    <name type="scientific">Sorangium atrum</name>
    <dbReference type="NCBI Taxonomy" id="2995308"/>
    <lineage>
        <taxon>Bacteria</taxon>
        <taxon>Pseudomonadati</taxon>
        <taxon>Myxococcota</taxon>
        <taxon>Polyangia</taxon>
        <taxon>Polyangiales</taxon>
        <taxon>Polyangiaceae</taxon>
        <taxon>Sorangium</taxon>
    </lineage>
</organism>
<name>A0ABT5BWY5_9BACT</name>
<feature type="compositionally biased region" description="Gly residues" evidence="1">
    <location>
        <begin position="480"/>
        <end position="497"/>
    </location>
</feature>
<sequence>MIAPLRPLRPLRPRSAALASLIATAALALALALSTRAAAADPFSYRPAGELLPGSGEGRVDDVVYAPSMRFPLEEGPAFANSQVYGKGGSAGPAGGQCDADNYAYPWRDNYCELRSWDMPLCPSGTGHQGQDVRPATCEAGRHWVVAVVDGTITSVGSYSVYLTGEDGTRYDYLHMSDVQVSPGQDVSRGERIGRVSNVFGGTPTTIHLHFNVRQSVSGVGVVFVPPYTSLVASYEALLNKPPEGALETAGCSGIAGWARDPDAESAPGDARLYFDVPATEAGAEGYSFPADLRRDDLCEPLGSCTHGFEAPMPLSLLGGEHAVHAYGVDALSGEEVELEGSPRALECPLDLPSGVRRPLGGDGALGAWGFSRFWDVASAPDAALQALPEGDAFPSSPLLVRGDDGAASLWLIDGAERRAVPDDEVAGAWNLDPDGAVVWPAARLAALPLGPALRPRPFLVQGSGPLYVIDAPPLPGEAGGAGAGGAGEAGSGGAPAGGDVEEGAPGTNVGVHGQLRCECGAAGAGAAGSAGAGWQLGLFAAALGAARTRRRSARRASAPREGRPAQPSWILIPGIDRSGLASSTREPSR</sequence>
<dbReference type="PANTHER" id="PTHR21666:SF270">
    <property type="entry name" value="MUREIN HYDROLASE ACTIVATOR ENVC"/>
    <property type="match status" value="1"/>
</dbReference>
<feature type="compositionally biased region" description="Polar residues" evidence="1">
    <location>
        <begin position="581"/>
        <end position="590"/>
    </location>
</feature>
<dbReference type="Proteomes" id="UP001217485">
    <property type="component" value="Unassembled WGS sequence"/>
</dbReference>
<proteinExistence type="predicted"/>
<feature type="region of interest" description="Disordered" evidence="1">
    <location>
        <begin position="550"/>
        <end position="590"/>
    </location>
</feature>
<dbReference type="RefSeq" id="WP_272095481.1">
    <property type="nucleotide sequence ID" value="NZ_JAQNDK010000001.1"/>
</dbReference>
<accession>A0ABT5BWY5</accession>
<evidence type="ECO:0000259" key="3">
    <source>
        <dbReference type="Pfam" id="PF01551"/>
    </source>
</evidence>
<keyword evidence="5" id="KW-1185">Reference proteome</keyword>
<comment type="caution">
    <text evidence="4">The sequence shown here is derived from an EMBL/GenBank/DDBJ whole genome shotgun (WGS) entry which is preliminary data.</text>
</comment>
<protein>
    <submittedName>
        <fullName evidence="4">M23 family metallopeptidase</fullName>
    </submittedName>
</protein>
<feature type="chain" id="PRO_5046193016" evidence="2">
    <location>
        <begin position="40"/>
        <end position="590"/>
    </location>
</feature>
<evidence type="ECO:0000256" key="2">
    <source>
        <dbReference type="SAM" id="SignalP"/>
    </source>
</evidence>
<dbReference type="InterPro" id="IPR050570">
    <property type="entry name" value="Cell_wall_metabolism_enzyme"/>
</dbReference>
<dbReference type="Gene3D" id="2.70.70.10">
    <property type="entry name" value="Glucose Permease (Domain IIA)"/>
    <property type="match status" value="1"/>
</dbReference>
<dbReference type="SUPFAM" id="SSF51261">
    <property type="entry name" value="Duplicated hybrid motif"/>
    <property type="match status" value="1"/>
</dbReference>
<dbReference type="Pfam" id="PF01551">
    <property type="entry name" value="Peptidase_M23"/>
    <property type="match status" value="1"/>
</dbReference>
<reference evidence="4 5" key="1">
    <citation type="submission" date="2023-01" db="EMBL/GenBank/DDBJ databases">
        <title>Minimal conservation of predation-associated metabolite biosynthetic gene clusters underscores biosynthetic potential of Myxococcota including descriptions for ten novel species: Archangium lansinium sp. nov., Myxococcus landrumus sp. nov., Nannocystis bai.</title>
        <authorList>
            <person name="Ahearne A."/>
            <person name="Stevens C."/>
            <person name="Dowd S."/>
        </authorList>
    </citation>
    <scope>NUCLEOTIDE SEQUENCE [LARGE SCALE GENOMIC DNA]</scope>
    <source>
        <strain evidence="4 5">WIWO2</strain>
    </source>
</reference>
<feature type="domain" description="M23ase beta-sheet core" evidence="3">
    <location>
        <begin position="127"/>
        <end position="215"/>
    </location>
</feature>
<evidence type="ECO:0000313" key="5">
    <source>
        <dbReference type="Proteomes" id="UP001217485"/>
    </source>
</evidence>
<dbReference type="InterPro" id="IPR011055">
    <property type="entry name" value="Dup_hybrid_motif"/>
</dbReference>
<feature type="region of interest" description="Disordered" evidence="1">
    <location>
        <begin position="480"/>
        <end position="500"/>
    </location>
</feature>
<evidence type="ECO:0000313" key="4">
    <source>
        <dbReference type="EMBL" id="MDC0678643.1"/>
    </source>
</evidence>
<dbReference type="PANTHER" id="PTHR21666">
    <property type="entry name" value="PEPTIDASE-RELATED"/>
    <property type="match status" value="1"/>
</dbReference>
<dbReference type="EMBL" id="JAQNDK010000001">
    <property type="protein sequence ID" value="MDC0678643.1"/>
    <property type="molecule type" value="Genomic_DNA"/>
</dbReference>
<keyword evidence="2" id="KW-0732">Signal</keyword>
<feature type="signal peptide" evidence="2">
    <location>
        <begin position="1"/>
        <end position="39"/>
    </location>
</feature>
<dbReference type="InterPro" id="IPR016047">
    <property type="entry name" value="M23ase_b-sheet_dom"/>
</dbReference>
<dbReference type="CDD" id="cd12797">
    <property type="entry name" value="M23_peptidase"/>
    <property type="match status" value="1"/>
</dbReference>
<evidence type="ECO:0000256" key="1">
    <source>
        <dbReference type="SAM" id="MobiDB-lite"/>
    </source>
</evidence>
<gene>
    <name evidence="4" type="ORF">POL72_12940</name>
</gene>